<evidence type="ECO:0000256" key="3">
    <source>
        <dbReference type="ARBA" id="ARBA00022737"/>
    </source>
</evidence>
<dbReference type="EMBL" id="JAAALK010000081">
    <property type="protein sequence ID" value="KAG8089482.1"/>
    <property type="molecule type" value="Genomic_DNA"/>
</dbReference>
<organism evidence="8 9">
    <name type="scientific">Zizania palustris</name>
    <name type="common">Northern wild rice</name>
    <dbReference type="NCBI Taxonomy" id="103762"/>
    <lineage>
        <taxon>Eukaryota</taxon>
        <taxon>Viridiplantae</taxon>
        <taxon>Streptophyta</taxon>
        <taxon>Embryophyta</taxon>
        <taxon>Tracheophyta</taxon>
        <taxon>Spermatophyta</taxon>
        <taxon>Magnoliopsida</taxon>
        <taxon>Liliopsida</taxon>
        <taxon>Poales</taxon>
        <taxon>Poaceae</taxon>
        <taxon>BOP clade</taxon>
        <taxon>Oryzoideae</taxon>
        <taxon>Oryzeae</taxon>
        <taxon>Zizaniinae</taxon>
        <taxon>Zizania</taxon>
    </lineage>
</organism>
<dbReference type="PANTHER" id="PTHR36766">
    <property type="entry name" value="PLANT BROAD-SPECTRUM MILDEW RESISTANCE PROTEIN RPW8"/>
    <property type="match status" value="1"/>
</dbReference>
<keyword evidence="4" id="KW-0547">Nucleotide-binding</keyword>
<keyword evidence="3" id="KW-0677">Repeat</keyword>
<evidence type="ECO:0000256" key="6">
    <source>
        <dbReference type="ARBA" id="ARBA00022840"/>
    </source>
</evidence>
<accession>A0A8J5WIJ5</accession>
<evidence type="ECO:0000256" key="4">
    <source>
        <dbReference type="ARBA" id="ARBA00022741"/>
    </source>
</evidence>
<protein>
    <recommendedName>
        <fullName evidence="7">Disease resistance N-terminal domain-containing protein</fullName>
    </recommendedName>
</protein>
<keyword evidence="9" id="KW-1185">Reference proteome</keyword>
<feature type="domain" description="Disease resistance N-terminal" evidence="7">
    <location>
        <begin position="12"/>
        <end position="86"/>
    </location>
</feature>
<dbReference type="Pfam" id="PF18052">
    <property type="entry name" value="Rx_N"/>
    <property type="match status" value="1"/>
</dbReference>
<evidence type="ECO:0000313" key="9">
    <source>
        <dbReference type="Proteomes" id="UP000729402"/>
    </source>
</evidence>
<evidence type="ECO:0000313" key="8">
    <source>
        <dbReference type="EMBL" id="KAG8089482.1"/>
    </source>
</evidence>
<dbReference type="AlphaFoldDB" id="A0A8J5WIJ5"/>
<dbReference type="Pfam" id="PF00560">
    <property type="entry name" value="LRR_1"/>
    <property type="match status" value="2"/>
</dbReference>
<comment type="similarity">
    <text evidence="1">Belongs to the disease resistance NB-LRR family.</text>
</comment>
<keyword evidence="2" id="KW-0433">Leucine-rich repeat</keyword>
<proteinExistence type="inferred from homology"/>
<keyword evidence="5" id="KW-0611">Plant defense</keyword>
<dbReference type="InterPro" id="IPR001611">
    <property type="entry name" value="Leu-rich_rpt"/>
</dbReference>
<sequence length="340" mass="38026">MAVVGGLLASAALKLAIEKLGSAMGDQILLLWSSQSDLQEMKMTLESVEALLNDAERQSITKESVRLWLKRLKRCSYAIADMLDEVDSWTKPATGTMVCMPILTRVTMANKMKNIRKELAKITNLHKDFRLTEGMDIAKKCGGMALAAQSFGYILKSMTSDEWESVGLHFEDVTLFTMHELVHEVARSIMVDEIFYSSTEGNSEGSNCRYALLTDCSKPLKMLTTTPTKIRALHFLHSDKTVLHGIAFSSARCLRVLDLSECFVQKLPDSIGQLKQLRILTLPESIGRMEGLMHLDLSWCSQLGELPISFGKLKKLAHLNLSNCSQVFRKLYLALPNFNT</sequence>
<reference evidence="8" key="1">
    <citation type="journal article" date="2021" name="bioRxiv">
        <title>Whole Genome Assembly and Annotation of Northern Wild Rice, Zizania palustris L., Supports a Whole Genome Duplication in the Zizania Genus.</title>
        <authorList>
            <person name="Haas M."/>
            <person name="Kono T."/>
            <person name="Macchietto M."/>
            <person name="Millas R."/>
            <person name="McGilp L."/>
            <person name="Shao M."/>
            <person name="Duquette J."/>
            <person name="Hirsch C.N."/>
            <person name="Kimball J."/>
        </authorList>
    </citation>
    <scope>NUCLEOTIDE SEQUENCE</scope>
    <source>
        <tissue evidence="8">Fresh leaf tissue</tissue>
    </source>
</reference>
<dbReference type="OrthoDB" id="666944at2759"/>
<name>A0A8J5WIJ5_ZIZPA</name>
<keyword evidence="6" id="KW-0067">ATP-binding</keyword>
<reference evidence="8" key="2">
    <citation type="submission" date="2021-02" db="EMBL/GenBank/DDBJ databases">
        <authorList>
            <person name="Kimball J.A."/>
            <person name="Haas M.W."/>
            <person name="Macchietto M."/>
            <person name="Kono T."/>
            <person name="Duquette J."/>
            <person name="Shao M."/>
        </authorList>
    </citation>
    <scope>NUCLEOTIDE SEQUENCE</scope>
    <source>
        <tissue evidence="8">Fresh leaf tissue</tissue>
    </source>
</reference>
<evidence type="ECO:0000256" key="1">
    <source>
        <dbReference type="ARBA" id="ARBA00008894"/>
    </source>
</evidence>
<gene>
    <name evidence="8" type="ORF">GUJ93_ZPchr0011g28346</name>
</gene>
<dbReference type="InterPro" id="IPR041118">
    <property type="entry name" value="Rx_N"/>
</dbReference>
<dbReference type="GO" id="GO:0005524">
    <property type="term" value="F:ATP binding"/>
    <property type="evidence" value="ECO:0007669"/>
    <property type="project" value="UniProtKB-KW"/>
</dbReference>
<evidence type="ECO:0000256" key="5">
    <source>
        <dbReference type="ARBA" id="ARBA00022821"/>
    </source>
</evidence>
<evidence type="ECO:0000259" key="7">
    <source>
        <dbReference type="Pfam" id="PF18052"/>
    </source>
</evidence>
<evidence type="ECO:0000256" key="2">
    <source>
        <dbReference type="ARBA" id="ARBA00022614"/>
    </source>
</evidence>
<dbReference type="GO" id="GO:0006952">
    <property type="term" value="P:defense response"/>
    <property type="evidence" value="ECO:0007669"/>
    <property type="project" value="UniProtKB-KW"/>
</dbReference>
<dbReference type="PANTHER" id="PTHR36766:SF73">
    <property type="entry name" value="NB-ARC DOMAIN-CONTAINING PROTEIN"/>
    <property type="match status" value="1"/>
</dbReference>
<comment type="caution">
    <text evidence="8">The sequence shown here is derived from an EMBL/GenBank/DDBJ whole genome shotgun (WGS) entry which is preliminary data.</text>
</comment>
<dbReference type="Proteomes" id="UP000729402">
    <property type="component" value="Unassembled WGS sequence"/>
</dbReference>